<name>A0A067RC81_ZOONE</name>
<sequence>KAPLFPTDLFTMEQRRQGAVVLHILGVVYMFVALAIVCDEFFVPSLDVIIEKLAIQDDVAGATFMAAGGSAPELFTSVIGVFVSFDDVGIGTIVGSAVFNILLTWWPLFRDCTFYSASLITLIIFFRDNHIYWYEALVLFGFYLAYVSFMKWNQPVERFVKKHLYKNRVTRVRSTDQLMPSVSSESACDQRPGNAATSSQTSVGGGSGAGGSAGSGVTSRPAPGPVTHSGTKFRHGLLQLMIHTIDPMHDGKVDEKATQLHAIASLKVLLDATKPHNGAATTSAANHITMAQRLEKEKNQETQLAGMQEQPNGVASGLEDSAAVDTEERNDALDISWPDTARKRITYLLVAPIMFPLWITLPDTRTPRGKKFFPITFIGSIVWIAAYSYLMVWWANVSAETIRIPPEVMGLTFLAAGTSIPDLITSVIVARKGFGDMAVSSSVGSNIFDVTVGLPVPWLLYGIIYGKPVEVNSIGMVCSIAILFMMLLFVILSIACFRWKMNKGLGFTMFLLYFVFVAVSLMFEYKIIVCPF</sequence>
<dbReference type="NCBIfam" id="TIGR00367">
    <property type="entry name" value="calcium/sodium antiporter"/>
    <property type="match status" value="1"/>
</dbReference>
<dbReference type="Gene3D" id="1.20.1420.30">
    <property type="entry name" value="NCX, central ion-binding region"/>
    <property type="match status" value="2"/>
</dbReference>
<dbReference type="FunCoup" id="A0A067RC81">
    <property type="interactions" value="161"/>
</dbReference>
<dbReference type="OMA" id="NGIMQLM"/>
<dbReference type="InParanoid" id="A0A067RC81"/>
<comment type="subcellular location">
    <subcellularLocation>
        <location evidence="1">Membrane</location>
        <topology evidence="1">Multi-pass membrane protein</topology>
    </subcellularLocation>
</comment>
<proteinExistence type="inferred from homology"/>
<feature type="compositionally biased region" description="Gly residues" evidence="8">
    <location>
        <begin position="203"/>
        <end position="214"/>
    </location>
</feature>
<evidence type="ECO:0000313" key="11">
    <source>
        <dbReference type="EMBL" id="KDR21491.1"/>
    </source>
</evidence>
<dbReference type="FunFam" id="1.20.1420.30:FF:000002">
    <property type="entry name" value="Sodium/potassium/calcium exchanger 2 isoform 1"/>
    <property type="match status" value="1"/>
</dbReference>
<keyword evidence="3" id="KW-0050">Antiport</keyword>
<evidence type="ECO:0000256" key="9">
    <source>
        <dbReference type="SAM" id="Phobius"/>
    </source>
</evidence>
<evidence type="ECO:0000256" key="8">
    <source>
        <dbReference type="SAM" id="MobiDB-lite"/>
    </source>
</evidence>
<dbReference type="STRING" id="136037.A0A067RC81"/>
<dbReference type="Pfam" id="PF01699">
    <property type="entry name" value="Na_Ca_ex"/>
    <property type="match status" value="2"/>
</dbReference>
<evidence type="ECO:0000256" key="1">
    <source>
        <dbReference type="ARBA" id="ARBA00004141"/>
    </source>
</evidence>
<evidence type="ECO:0000256" key="4">
    <source>
        <dbReference type="ARBA" id="ARBA00022568"/>
    </source>
</evidence>
<dbReference type="InterPro" id="IPR004481">
    <property type="entry name" value="K/Na/Ca-exchanger"/>
</dbReference>
<dbReference type="GO" id="GO:0006874">
    <property type="term" value="P:intracellular calcium ion homeostasis"/>
    <property type="evidence" value="ECO:0007669"/>
    <property type="project" value="TreeGrafter"/>
</dbReference>
<dbReference type="PANTHER" id="PTHR10846">
    <property type="entry name" value="SODIUM/POTASSIUM/CALCIUM EXCHANGER"/>
    <property type="match status" value="1"/>
</dbReference>
<accession>A0A067RC81</accession>
<feature type="domain" description="Sodium/calcium exchanger membrane region" evidence="10">
    <location>
        <begin position="24"/>
        <end position="104"/>
    </location>
</feature>
<feature type="transmembrane region" description="Helical" evidence="9">
    <location>
        <begin position="373"/>
        <end position="396"/>
    </location>
</feature>
<keyword evidence="7 9" id="KW-0472">Membrane</keyword>
<dbReference type="EMBL" id="KK852552">
    <property type="protein sequence ID" value="KDR21491.1"/>
    <property type="molecule type" value="Genomic_DNA"/>
</dbReference>
<evidence type="ECO:0000256" key="2">
    <source>
        <dbReference type="ARBA" id="ARBA00005364"/>
    </source>
</evidence>
<comment type="similarity">
    <text evidence="2">Belongs to the Ca(2+):cation antiporter (CaCA) (TC 2.A.19) family. SLC24A subfamily.</text>
</comment>
<keyword evidence="4" id="KW-0106">Calcium</keyword>
<feature type="transmembrane region" description="Helical" evidence="9">
    <location>
        <begin position="408"/>
        <end position="430"/>
    </location>
</feature>
<keyword evidence="4" id="KW-0813">Transport</keyword>
<protein>
    <submittedName>
        <fullName evidence="11">Sodium/potassium/calcium exchanger Nckx30C</fullName>
    </submittedName>
</protein>
<keyword evidence="12" id="KW-1185">Reference proteome</keyword>
<evidence type="ECO:0000256" key="5">
    <source>
        <dbReference type="ARBA" id="ARBA00022692"/>
    </source>
</evidence>
<dbReference type="eggNOG" id="KOG1307">
    <property type="taxonomic scope" value="Eukaryota"/>
</dbReference>
<dbReference type="PANTHER" id="PTHR10846:SF72">
    <property type="entry name" value="SODIUM_POTASSIUM_CALCIUM EXCHANGER NCKX30C"/>
    <property type="match status" value="1"/>
</dbReference>
<dbReference type="InterPro" id="IPR044880">
    <property type="entry name" value="NCX_ion-bd_dom_sf"/>
</dbReference>
<dbReference type="InterPro" id="IPR004837">
    <property type="entry name" value="NaCa_Exmemb"/>
</dbReference>
<feature type="region of interest" description="Disordered" evidence="8">
    <location>
        <begin position="176"/>
        <end position="230"/>
    </location>
</feature>
<feature type="transmembrane region" description="Helical" evidence="9">
    <location>
        <begin position="20"/>
        <end position="37"/>
    </location>
</feature>
<keyword evidence="4" id="KW-0406">Ion transport</keyword>
<organism evidence="11 12">
    <name type="scientific">Zootermopsis nevadensis</name>
    <name type="common">Dampwood termite</name>
    <dbReference type="NCBI Taxonomy" id="136037"/>
    <lineage>
        <taxon>Eukaryota</taxon>
        <taxon>Metazoa</taxon>
        <taxon>Ecdysozoa</taxon>
        <taxon>Arthropoda</taxon>
        <taxon>Hexapoda</taxon>
        <taxon>Insecta</taxon>
        <taxon>Pterygota</taxon>
        <taxon>Neoptera</taxon>
        <taxon>Polyneoptera</taxon>
        <taxon>Dictyoptera</taxon>
        <taxon>Blattodea</taxon>
        <taxon>Blattoidea</taxon>
        <taxon>Termitoidae</taxon>
        <taxon>Termopsidae</taxon>
        <taxon>Zootermopsis</taxon>
    </lineage>
</organism>
<evidence type="ECO:0000256" key="7">
    <source>
        <dbReference type="ARBA" id="ARBA00023136"/>
    </source>
</evidence>
<dbReference type="GO" id="GO:0005262">
    <property type="term" value="F:calcium channel activity"/>
    <property type="evidence" value="ECO:0007669"/>
    <property type="project" value="TreeGrafter"/>
</dbReference>
<keyword evidence="4" id="KW-0109">Calcium transport</keyword>
<feature type="domain" description="Sodium/calcium exchanger membrane region" evidence="10">
    <location>
        <begin position="374"/>
        <end position="521"/>
    </location>
</feature>
<evidence type="ECO:0000313" key="12">
    <source>
        <dbReference type="Proteomes" id="UP000027135"/>
    </source>
</evidence>
<dbReference type="Proteomes" id="UP000027135">
    <property type="component" value="Unassembled WGS sequence"/>
</dbReference>
<feature type="compositionally biased region" description="Polar residues" evidence="8">
    <location>
        <begin position="176"/>
        <end position="187"/>
    </location>
</feature>
<keyword evidence="5 9" id="KW-0812">Transmembrane</keyword>
<feature type="transmembrane region" description="Helical" evidence="9">
    <location>
        <begin position="474"/>
        <end position="497"/>
    </location>
</feature>
<gene>
    <name evidence="11" type="ORF">L798_03995</name>
</gene>
<evidence type="ECO:0000256" key="6">
    <source>
        <dbReference type="ARBA" id="ARBA00022989"/>
    </source>
</evidence>
<dbReference type="AlphaFoldDB" id="A0A067RC81"/>
<keyword evidence="6 9" id="KW-1133">Transmembrane helix</keyword>
<feature type="non-terminal residue" evidence="11">
    <location>
        <position position="1"/>
    </location>
</feature>
<evidence type="ECO:0000256" key="3">
    <source>
        <dbReference type="ARBA" id="ARBA00022449"/>
    </source>
</evidence>
<feature type="transmembrane region" description="Helical" evidence="9">
    <location>
        <begin position="504"/>
        <end position="523"/>
    </location>
</feature>
<evidence type="ECO:0000259" key="10">
    <source>
        <dbReference type="Pfam" id="PF01699"/>
    </source>
</evidence>
<feature type="transmembrane region" description="Helical" evidence="9">
    <location>
        <begin position="74"/>
        <end position="101"/>
    </location>
</feature>
<feature type="transmembrane region" description="Helical" evidence="9">
    <location>
        <begin position="132"/>
        <end position="152"/>
    </location>
</feature>
<dbReference type="GO" id="GO:0005886">
    <property type="term" value="C:plasma membrane"/>
    <property type="evidence" value="ECO:0007669"/>
    <property type="project" value="TreeGrafter"/>
</dbReference>
<reference evidence="11 12" key="1">
    <citation type="journal article" date="2014" name="Nat. Commun.">
        <title>Molecular traces of alternative social organization in a termite genome.</title>
        <authorList>
            <person name="Terrapon N."/>
            <person name="Li C."/>
            <person name="Robertson H.M."/>
            <person name="Ji L."/>
            <person name="Meng X."/>
            <person name="Booth W."/>
            <person name="Chen Z."/>
            <person name="Childers C.P."/>
            <person name="Glastad K.M."/>
            <person name="Gokhale K."/>
            <person name="Gowin J."/>
            <person name="Gronenberg W."/>
            <person name="Hermansen R.A."/>
            <person name="Hu H."/>
            <person name="Hunt B.G."/>
            <person name="Huylmans A.K."/>
            <person name="Khalil S.M."/>
            <person name="Mitchell R.D."/>
            <person name="Munoz-Torres M.C."/>
            <person name="Mustard J.A."/>
            <person name="Pan H."/>
            <person name="Reese J.T."/>
            <person name="Scharf M.E."/>
            <person name="Sun F."/>
            <person name="Vogel H."/>
            <person name="Xiao J."/>
            <person name="Yang W."/>
            <person name="Yang Z."/>
            <person name="Yang Z."/>
            <person name="Zhou J."/>
            <person name="Zhu J."/>
            <person name="Brent C.S."/>
            <person name="Elsik C.G."/>
            <person name="Goodisman M.A."/>
            <person name="Liberles D.A."/>
            <person name="Roe R.M."/>
            <person name="Vargo E.L."/>
            <person name="Vilcinskas A."/>
            <person name="Wang J."/>
            <person name="Bornberg-Bauer E."/>
            <person name="Korb J."/>
            <person name="Zhang G."/>
            <person name="Liebig J."/>
        </authorList>
    </citation>
    <scope>NUCLEOTIDE SEQUENCE [LARGE SCALE GENOMIC DNA]</scope>
    <source>
        <tissue evidence="11">Whole organism</tissue>
    </source>
</reference>
<dbReference type="GO" id="GO:0008273">
    <property type="term" value="F:calcium, potassium:sodium antiporter activity"/>
    <property type="evidence" value="ECO:0007669"/>
    <property type="project" value="TreeGrafter"/>
</dbReference>